<dbReference type="Gene3D" id="3.60.110.10">
    <property type="entry name" value="Carbon-nitrogen hydrolase"/>
    <property type="match status" value="1"/>
</dbReference>
<evidence type="ECO:0000259" key="6">
    <source>
        <dbReference type="PROSITE" id="PS50263"/>
    </source>
</evidence>
<dbReference type="PROSITE" id="PS50263">
    <property type="entry name" value="CN_HYDROLASE"/>
    <property type="match status" value="1"/>
</dbReference>
<comment type="catalytic activity">
    <reaction evidence="3">
        <text>a nitrile + 2 H2O = a carboxylate + NH4(+)</text>
        <dbReference type="Rhea" id="RHEA:21724"/>
        <dbReference type="ChEBI" id="CHEBI:15377"/>
        <dbReference type="ChEBI" id="CHEBI:18379"/>
        <dbReference type="ChEBI" id="CHEBI:28938"/>
        <dbReference type="ChEBI" id="CHEBI:29067"/>
        <dbReference type="EC" id="3.5.5.1"/>
    </reaction>
</comment>
<reference evidence="8" key="1">
    <citation type="submission" date="2016-05" db="EMBL/GenBank/DDBJ databases">
        <title>Comparative genomics of biotechnologically important yeasts.</title>
        <authorList>
            <consortium name="DOE Joint Genome Institute"/>
            <person name="Riley R."/>
            <person name="Haridas S."/>
            <person name="Wolfe K.H."/>
            <person name="Lopes M.R."/>
            <person name="Hittinger C.T."/>
            <person name="Goker M."/>
            <person name="Salamov A."/>
            <person name="Wisecaver J."/>
            <person name="Long T.M."/>
            <person name="Aerts A.L."/>
            <person name="Barry K."/>
            <person name="Choi C."/>
            <person name="Clum A."/>
            <person name="Coughlan A.Y."/>
            <person name="Deshpande S."/>
            <person name="Douglass A.P."/>
            <person name="Hanson S.J."/>
            <person name="Klenk H.-P."/>
            <person name="Labutti K."/>
            <person name="Lapidus A."/>
            <person name="Lindquist E."/>
            <person name="Lipzen A."/>
            <person name="Meier-Kolthoff J.P."/>
            <person name="Ohm R.A."/>
            <person name="Otillar R.P."/>
            <person name="Pangilinan J."/>
            <person name="Peng Y."/>
            <person name="Rokas A."/>
            <person name="Rosa C.A."/>
            <person name="Scheuner C."/>
            <person name="Sibirny A.A."/>
            <person name="Slot J.C."/>
            <person name="Stielow J.B."/>
            <person name="Sun H."/>
            <person name="Kurtzman C.P."/>
            <person name="Blackwell M."/>
            <person name="Grigoriev I.V."/>
            <person name="Jeffries T.W."/>
        </authorList>
    </citation>
    <scope>NUCLEOTIDE SEQUENCE [LARGE SCALE GENOMIC DNA]</scope>
    <source>
        <strain evidence="8">NRRL Y-1933</strain>
    </source>
</reference>
<evidence type="ECO:0000313" key="8">
    <source>
        <dbReference type="Proteomes" id="UP000095085"/>
    </source>
</evidence>
<dbReference type="InterPro" id="IPR003010">
    <property type="entry name" value="C-N_Hydrolase"/>
</dbReference>
<proteinExistence type="inferred from homology"/>
<dbReference type="STRING" id="984485.A0A1E4RDL0"/>
<keyword evidence="8" id="KW-1185">Reference proteome</keyword>
<organism evidence="7 8">
    <name type="scientific">Hyphopichia burtonii NRRL Y-1933</name>
    <dbReference type="NCBI Taxonomy" id="984485"/>
    <lineage>
        <taxon>Eukaryota</taxon>
        <taxon>Fungi</taxon>
        <taxon>Dikarya</taxon>
        <taxon>Ascomycota</taxon>
        <taxon>Saccharomycotina</taxon>
        <taxon>Pichiomycetes</taxon>
        <taxon>Debaryomycetaceae</taxon>
        <taxon>Hyphopichia</taxon>
    </lineage>
</organism>
<dbReference type="RefSeq" id="XP_020074421.1">
    <property type="nucleotide sequence ID" value="XM_020222358.1"/>
</dbReference>
<accession>A0A1E4RDL0</accession>
<comment type="similarity">
    <text evidence="1">Belongs to the carbon-nitrogen hydrolase superfamily. Nitrilase family.</text>
</comment>
<dbReference type="GO" id="GO:0016836">
    <property type="term" value="F:hydro-lyase activity"/>
    <property type="evidence" value="ECO:0007669"/>
    <property type="project" value="UniProtKB-ARBA"/>
</dbReference>
<evidence type="ECO:0000256" key="5">
    <source>
        <dbReference type="PROSITE-ProRule" id="PRU10139"/>
    </source>
</evidence>
<protein>
    <recommendedName>
        <fullName evidence="4">nitrilase</fullName>
        <ecNumber evidence="4">3.5.5.1</ecNumber>
    </recommendedName>
</protein>
<dbReference type="EMBL" id="KV454544">
    <property type="protein sequence ID" value="ODV65354.1"/>
    <property type="molecule type" value="Genomic_DNA"/>
</dbReference>
<dbReference type="PROSITE" id="PS00920">
    <property type="entry name" value="NITRIL_CHT_1"/>
    <property type="match status" value="1"/>
</dbReference>
<dbReference type="InterPro" id="IPR036526">
    <property type="entry name" value="C-N_Hydrolase_sf"/>
</dbReference>
<dbReference type="SUPFAM" id="SSF56317">
    <property type="entry name" value="Carbon-nitrogen hydrolase"/>
    <property type="match status" value="1"/>
</dbReference>
<evidence type="ECO:0000256" key="1">
    <source>
        <dbReference type="ARBA" id="ARBA00008129"/>
    </source>
</evidence>
<dbReference type="PANTHER" id="PTHR46044:SF14">
    <property type="entry name" value="ARYLACETONITRILASE"/>
    <property type="match status" value="1"/>
</dbReference>
<dbReference type="EC" id="3.5.5.1" evidence="4"/>
<sequence length="318" mass="35338">MANSIKVAVVQSEPDWYNLQGSVKKAIKLIIEAAEGGAELIAFPEVFIPGYPLFLWNNAANVDRNSDYIRNSLSYDSPEFQSIIDTIKEYPINVVLGLSERYKNSVYIAQCIIDKTGEIVLKRRKLKPTHVERVMYGDGRPSDTKNVENLTFNEAGVRAVGGLNCWEHFQPLLTFNSACQHEEIHVGSWPVLSDSGPYYSQQAAGSLVSASAYALQTQSYYLFACAIATDKILDKIGGNMPEFFSNAPGCSCIFAPDGGKITKDTAPDFDGVIFHDLDMDYIANNKHLVDVVGHYSRPDIISLNVHDSNQELYHNELQ</sequence>
<dbReference type="Proteomes" id="UP000095085">
    <property type="component" value="Unassembled WGS sequence"/>
</dbReference>
<dbReference type="InterPro" id="IPR044149">
    <property type="entry name" value="Nitrilases_CHs"/>
</dbReference>
<dbReference type="GO" id="GO:0000257">
    <property type="term" value="F:nitrilase activity"/>
    <property type="evidence" value="ECO:0007669"/>
    <property type="project" value="UniProtKB-EC"/>
</dbReference>
<gene>
    <name evidence="7" type="ORF">HYPBUDRAFT_158241</name>
</gene>
<name>A0A1E4RDL0_9ASCO</name>
<feature type="domain" description="CN hydrolase" evidence="6">
    <location>
        <begin position="5"/>
        <end position="279"/>
    </location>
</feature>
<evidence type="ECO:0000313" key="7">
    <source>
        <dbReference type="EMBL" id="ODV65354.1"/>
    </source>
</evidence>
<evidence type="ECO:0000256" key="4">
    <source>
        <dbReference type="ARBA" id="ARBA00039045"/>
    </source>
</evidence>
<dbReference type="Pfam" id="PF00795">
    <property type="entry name" value="CN_hydrolase"/>
    <property type="match status" value="1"/>
</dbReference>
<feature type="active site" description="Proton acceptor" evidence="5">
    <location>
        <position position="45"/>
    </location>
</feature>
<dbReference type="GeneID" id="30996907"/>
<evidence type="ECO:0000256" key="2">
    <source>
        <dbReference type="ARBA" id="ARBA00022801"/>
    </source>
</evidence>
<keyword evidence="2 7" id="KW-0378">Hydrolase</keyword>
<dbReference type="PANTHER" id="PTHR46044">
    <property type="entry name" value="NITRILASE"/>
    <property type="match status" value="1"/>
</dbReference>
<dbReference type="InterPro" id="IPR000132">
    <property type="entry name" value="Nitrilase/CN_hydratase_CS"/>
</dbReference>
<dbReference type="CDD" id="cd07564">
    <property type="entry name" value="nitrilases_CHs"/>
    <property type="match status" value="1"/>
</dbReference>
<dbReference type="AlphaFoldDB" id="A0A1E4RDL0"/>
<dbReference type="OrthoDB" id="10250282at2759"/>
<evidence type="ECO:0000256" key="3">
    <source>
        <dbReference type="ARBA" id="ARBA00036406"/>
    </source>
</evidence>